<dbReference type="Proteomes" id="UP000013827">
    <property type="component" value="Unassembled WGS sequence"/>
</dbReference>
<protein>
    <recommendedName>
        <fullName evidence="4">Hint domain-containing protein</fullName>
    </recommendedName>
</protein>
<evidence type="ECO:0000313" key="6">
    <source>
        <dbReference type="Proteomes" id="UP000013827"/>
    </source>
</evidence>
<feature type="domain" description="Hint" evidence="4">
    <location>
        <begin position="493"/>
        <end position="594"/>
    </location>
</feature>
<dbReference type="RefSeq" id="XP_005775008.1">
    <property type="nucleotide sequence ID" value="XM_005774951.1"/>
</dbReference>
<feature type="chain" id="PRO_5044291422" description="Hint domain-containing protein" evidence="3">
    <location>
        <begin position="18"/>
        <end position="705"/>
    </location>
</feature>
<dbReference type="InterPro" id="IPR003587">
    <property type="entry name" value="Hint_dom_N"/>
</dbReference>
<keyword evidence="2" id="KW-1133">Transmembrane helix</keyword>
<dbReference type="InterPro" id="IPR001767">
    <property type="entry name" value="Hedgehog_Hint"/>
</dbReference>
<dbReference type="PANTHER" id="PTHR46706:SF12">
    <property type="entry name" value="PROTEIN QUA-1-RELATED"/>
    <property type="match status" value="1"/>
</dbReference>
<dbReference type="STRING" id="2903.R1ENZ1"/>
<evidence type="ECO:0000256" key="3">
    <source>
        <dbReference type="SAM" id="SignalP"/>
    </source>
</evidence>
<evidence type="ECO:0000256" key="1">
    <source>
        <dbReference type="SAM" id="MobiDB-lite"/>
    </source>
</evidence>
<dbReference type="EnsemblProtists" id="EOD22579">
    <property type="protein sequence ID" value="EOD22579"/>
    <property type="gene ID" value="EMIHUDRAFT_116672"/>
</dbReference>
<keyword evidence="3" id="KW-0732">Signal</keyword>
<evidence type="ECO:0000259" key="4">
    <source>
        <dbReference type="SMART" id="SM00306"/>
    </source>
</evidence>
<feature type="transmembrane region" description="Helical" evidence="2">
    <location>
        <begin position="680"/>
        <end position="698"/>
    </location>
</feature>
<dbReference type="InterPro" id="IPR052140">
    <property type="entry name" value="Dev_Signal_Hedgehog-like"/>
</dbReference>
<dbReference type="SUPFAM" id="SSF51294">
    <property type="entry name" value="Hedgehog/intein (Hint) domain"/>
    <property type="match status" value="1"/>
</dbReference>
<dbReference type="HOGENOM" id="CLU_391512_0_0_1"/>
<reference evidence="5" key="2">
    <citation type="submission" date="2024-10" db="UniProtKB">
        <authorList>
            <consortium name="EnsemblProtists"/>
        </authorList>
    </citation>
    <scope>IDENTIFICATION</scope>
</reference>
<name>A0A0D3JGE4_EMIH1</name>
<keyword evidence="6" id="KW-1185">Reference proteome</keyword>
<feature type="region of interest" description="Disordered" evidence="1">
    <location>
        <begin position="447"/>
        <end position="501"/>
    </location>
</feature>
<dbReference type="Pfam" id="PF01079">
    <property type="entry name" value="Hint"/>
    <property type="match status" value="1"/>
</dbReference>
<dbReference type="SMART" id="SM00306">
    <property type="entry name" value="HintN"/>
    <property type="match status" value="1"/>
</dbReference>
<dbReference type="PANTHER" id="PTHR46706">
    <property type="entry name" value="PROTEIN QUA-1-RELATED"/>
    <property type="match status" value="1"/>
</dbReference>
<sequence>MHRLAAAFLAAAPAAHAMSMCCVGDWSTAPGPYANFDTSTNTEEQNRDEDIGCATCCQPYGDSTLYGREGTDLIFEVKDSGTFTAGYGTGGGAVAGGATLEVQFSQRQVRLSRPLSSDDGEPLEIAAVYKESKFDPSAWADTCRPGHDPGFRFGAFQSGTYFDGICGLNATAWQELFCNDGAYIDHSDGESCATVLQVLRDSSQACDMLPSEIEARSDIEFEQDMTWKDFTTGAVLGQAWGMQKVFIGEQTVLGYRDTRCFHTSSANLTGCTDAMVSPNGLKFQLELNQQDARQNLRYPAGSTDFWDACEVDGGTNDTCATCFAVAVAVDKGSLAVESYLASTSGTVAAQWLSGLPDSTTPFLGWLLGDAATGDEYTFMFPFENLYNRNSNGNGVNAPSDFAKGAVVANASEESGVVYVCAPRSDFDITSTDRDKAFLYDPQVITKKTSSVSPSPPLLPPPSPPPPSASPSPPPPSASPSPSPSPPIGTGTGDPCFPSSATVQTADGEVVPVSSLSAGDSILAAAADGTLRTLVHDTVSSFSLADPSAKAVFLSLATATATVTLTPTHKLPAGPAKALKKASKVAVGETIWLASPAAGALAPVLEITEVVAEGLHSPLTKHGGWPVVDGVATSYNSAAVVARNKYLVPLVEVVCPSLARLVVAAANPKAMHYIDGEVVEPLSSLVAAVAVAVGAVFAARKAMARK</sequence>
<accession>A0A0D3JGE4</accession>
<keyword evidence="2" id="KW-0812">Transmembrane</keyword>
<dbReference type="KEGG" id="ehx:EMIHUDRAFT_116672"/>
<evidence type="ECO:0000256" key="2">
    <source>
        <dbReference type="SAM" id="Phobius"/>
    </source>
</evidence>
<feature type="compositionally biased region" description="Pro residues" evidence="1">
    <location>
        <begin position="453"/>
        <end position="486"/>
    </location>
</feature>
<dbReference type="AlphaFoldDB" id="A0A0D3JGE4"/>
<dbReference type="Gene3D" id="2.170.16.10">
    <property type="entry name" value="Hedgehog/Intein (Hint) domain"/>
    <property type="match status" value="1"/>
</dbReference>
<feature type="signal peptide" evidence="3">
    <location>
        <begin position="1"/>
        <end position="17"/>
    </location>
</feature>
<dbReference type="GeneID" id="17268124"/>
<organism evidence="5 6">
    <name type="scientific">Emiliania huxleyi (strain CCMP1516)</name>
    <dbReference type="NCBI Taxonomy" id="280463"/>
    <lineage>
        <taxon>Eukaryota</taxon>
        <taxon>Haptista</taxon>
        <taxon>Haptophyta</taxon>
        <taxon>Prymnesiophyceae</taxon>
        <taxon>Isochrysidales</taxon>
        <taxon>Noelaerhabdaceae</taxon>
        <taxon>Emiliania</taxon>
    </lineage>
</organism>
<dbReference type="InterPro" id="IPR036844">
    <property type="entry name" value="Hint_dom_sf"/>
</dbReference>
<dbReference type="GO" id="GO:0016540">
    <property type="term" value="P:protein autoprocessing"/>
    <property type="evidence" value="ECO:0007669"/>
    <property type="project" value="InterPro"/>
</dbReference>
<reference evidence="6" key="1">
    <citation type="journal article" date="2013" name="Nature">
        <title>Pan genome of the phytoplankton Emiliania underpins its global distribution.</title>
        <authorList>
            <person name="Read B.A."/>
            <person name="Kegel J."/>
            <person name="Klute M.J."/>
            <person name="Kuo A."/>
            <person name="Lefebvre S.C."/>
            <person name="Maumus F."/>
            <person name="Mayer C."/>
            <person name="Miller J."/>
            <person name="Monier A."/>
            <person name="Salamov A."/>
            <person name="Young J."/>
            <person name="Aguilar M."/>
            <person name="Claverie J.M."/>
            <person name="Frickenhaus S."/>
            <person name="Gonzalez K."/>
            <person name="Herman E.K."/>
            <person name="Lin Y.C."/>
            <person name="Napier J."/>
            <person name="Ogata H."/>
            <person name="Sarno A.F."/>
            <person name="Shmutz J."/>
            <person name="Schroeder D."/>
            <person name="de Vargas C."/>
            <person name="Verret F."/>
            <person name="von Dassow P."/>
            <person name="Valentin K."/>
            <person name="Van de Peer Y."/>
            <person name="Wheeler G."/>
            <person name="Dacks J.B."/>
            <person name="Delwiche C.F."/>
            <person name="Dyhrman S.T."/>
            <person name="Glockner G."/>
            <person name="John U."/>
            <person name="Richards T."/>
            <person name="Worden A.Z."/>
            <person name="Zhang X."/>
            <person name="Grigoriev I.V."/>
            <person name="Allen A.E."/>
            <person name="Bidle K."/>
            <person name="Borodovsky M."/>
            <person name="Bowler C."/>
            <person name="Brownlee C."/>
            <person name="Cock J.M."/>
            <person name="Elias M."/>
            <person name="Gladyshev V.N."/>
            <person name="Groth M."/>
            <person name="Guda C."/>
            <person name="Hadaegh A."/>
            <person name="Iglesias-Rodriguez M.D."/>
            <person name="Jenkins J."/>
            <person name="Jones B.M."/>
            <person name="Lawson T."/>
            <person name="Leese F."/>
            <person name="Lindquist E."/>
            <person name="Lobanov A."/>
            <person name="Lomsadze A."/>
            <person name="Malik S.B."/>
            <person name="Marsh M.E."/>
            <person name="Mackinder L."/>
            <person name="Mock T."/>
            <person name="Mueller-Roeber B."/>
            <person name="Pagarete A."/>
            <person name="Parker M."/>
            <person name="Probert I."/>
            <person name="Quesneville H."/>
            <person name="Raines C."/>
            <person name="Rensing S.A."/>
            <person name="Riano-Pachon D.M."/>
            <person name="Richier S."/>
            <person name="Rokitta S."/>
            <person name="Shiraiwa Y."/>
            <person name="Soanes D.M."/>
            <person name="van der Giezen M."/>
            <person name="Wahlund T.M."/>
            <person name="Williams B."/>
            <person name="Wilson W."/>
            <person name="Wolfe G."/>
            <person name="Wurch L.L."/>
        </authorList>
    </citation>
    <scope>NUCLEOTIDE SEQUENCE</scope>
</reference>
<dbReference type="PaxDb" id="2903-EOD22579"/>
<keyword evidence="2" id="KW-0472">Membrane</keyword>
<proteinExistence type="predicted"/>
<evidence type="ECO:0000313" key="5">
    <source>
        <dbReference type="EnsemblProtists" id="EOD22579"/>
    </source>
</evidence>